<organism evidence="2 3">
    <name type="scientific">Choiromyces venosus 120613-1</name>
    <dbReference type="NCBI Taxonomy" id="1336337"/>
    <lineage>
        <taxon>Eukaryota</taxon>
        <taxon>Fungi</taxon>
        <taxon>Dikarya</taxon>
        <taxon>Ascomycota</taxon>
        <taxon>Pezizomycotina</taxon>
        <taxon>Pezizomycetes</taxon>
        <taxon>Pezizales</taxon>
        <taxon>Tuberaceae</taxon>
        <taxon>Choiromyces</taxon>
    </lineage>
</organism>
<protein>
    <recommendedName>
        <fullName evidence="4">PiggyBac transposable element-derived protein domain-containing protein</fullName>
    </recommendedName>
</protein>
<accession>A0A3N4K3S4</accession>
<reference evidence="2 3" key="1">
    <citation type="journal article" date="2018" name="Nat. Ecol. Evol.">
        <title>Pezizomycetes genomes reveal the molecular basis of ectomycorrhizal truffle lifestyle.</title>
        <authorList>
            <person name="Murat C."/>
            <person name="Payen T."/>
            <person name="Noel B."/>
            <person name="Kuo A."/>
            <person name="Morin E."/>
            <person name="Chen J."/>
            <person name="Kohler A."/>
            <person name="Krizsan K."/>
            <person name="Balestrini R."/>
            <person name="Da Silva C."/>
            <person name="Montanini B."/>
            <person name="Hainaut M."/>
            <person name="Levati E."/>
            <person name="Barry K.W."/>
            <person name="Belfiori B."/>
            <person name="Cichocki N."/>
            <person name="Clum A."/>
            <person name="Dockter R.B."/>
            <person name="Fauchery L."/>
            <person name="Guy J."/>
            <person name="Iotti M."/>
            <person name="Le Tacon F."/>
            <person name="Lindquist E.A."/>
            <person name="Lipzen A."/>
            <person name="Malagnac F."/>
            <person name="Mello A."/>
            <person name="Molinier V."/>
            <person name="Miyauchi S."/>
            <person name="Poulain J."/>
            <person name="Riccioni C."/>
            <person name="Rubini A."/>
            <person name="Sitrit Y."/>
            <person name="Splivallo R."/>
            <person name="Traeger S."/>
            <person name="Wang M."/>
            <person name="Zifcakova L."/>
            <person name="Wipf D."/>
            <person name="Zambonelli A."/>
            <person name="Paolocci F."/>
            <person name="Nowrousian M."/>
            <person name="Ottonello S."/>
            <person name="Baldrian P."/>
            <person name="Spatafora J.W."/>
            <person name="Henrissat B."/>
            <person name="Nagy L.G."/>
            <person name="Aury J.M."/>
            <person name="Wincker P."/>
            <person name="Grigoriev I.V."/>
            <person name="Bonfante P."/>
            <person name="Martin F.M."/>
        </authorList>
    </citation>
    <scope>NUCLEOTIDE SEQUENCE [LARGE SCALE GENOMIC DNA]</scope>
    <source>
        <strain evidence="2 3">120613-1</strain>
    </source>
</reference>
<sequence>LSVPALTADYNDKMGGVDIADQCRTYYATQLRVARNWMPLFFWLFDTTIINAYIIAYEQHTTHPAYKKNCRWKWHENLAWELVLEGFYELNPQHAQHEAMGSNNIPTRSSHSNSCITPSGNMKATGNTKASRQKGYVSKYYELPMCRKQPGNHTLKHASKE</sequence>
<feature type="non-terminal residue" evidence="2">
    <location>
        <position position="1"/>
    </location>
</feature>
<keyword evidence="3" id="KW-1185">Reference proteome</keyword>
<evidence type="ECO:0000256" key="1">
    <source>
        <dbReference type="SAM" id="MobiDB-lite"/>
    </source>
</evidence>
<proteinExistence type="predicted"/>
<dbReference type="PANTHER" id="PTHR46599:SF3">
    <property type="entry name" value="PIGGYBAC TRANSPOSABLE ELEMENT-DERIVED PROTEIN 4"/>
    <property type="match status" value="1"/>
</dbReference>
<feature type="region of interest" description="Disordered" evidence="1">
    <location>
        <begin position="99"/>
        <end position="131"/>
    </location>
</feature>
<evidence type="ECO:0008006" key="4">
    <source>
        <dbReference type="Google" id="ProtNLM"/>
    </source>
</evidence>
<evidence type="ECO:0000313" key="3">
    <source>
        <dbReference type="Proteomes" id="UP000276215"/>
    </source>
</evidence>
<dbReference type="PANTHER" id="PTHR46599">
    <property type="entry name" value="PIGGYBAC TRANSPOSABLE ELEMENT-DERIVED PROTEIN 4"/>
    <property type="match status" value="1"/>
</dbReference>
<feature type="compositionally biased region" description="Polar residues" evidence="1">
    <location>
        <begin position="101"/>
        <end position="130"/>
    </location>
</feature>
<dbReference type="Proteomes" id="UP000276215">
    <property type="component" value="Unassembled WGS sequence"/>
</dbReference>
<name>A0A3N4K3S4_9PEZI</name>
<dbReference type="STRING" id="1336337.A0A3N4K3S4"/>
<dbReference type="AlphaFoldDB" id="A0A3N4K3S4"/>
<gene>
    <name evidence="2" type="ORF">L873DRAFT_1680099</name>
</gene>
<dbReference type="OrthoDB" id="2431486at2759"/>
<dbReference type="EMBL" id="ML120379">
    <property type="protein sequence ID" value="RPB00575.1"/>
    <property type="molecule type" value="Genomic_DNA"/>
</dbReference>
<evidence type="ECO:0000313" key="2">
    <source>
        <dbReference type="EMBL" id="RPB00575.1"/>
    </source>
</evidence>